<accession>A0A382CM49</accession>
<dbReference type="EMBL" id="UINC01035170">
    <property type="protein sequence ID" value="SVB27155.1"/>
    <property type="molecule type" value="Genomic_DNA"/>
</dbReference>
<protein>
    <submittedName>
        <fullName evidence="1">Uncharacterized protein</fullName>
    </submittedName>
</protein>
<proteinExistence type="predicted"/>
<name>A0A382CM49_9ZZZZ</name>
<feature type="non-terminal residue" evidence="1">
    <location>
        <position position="39"/>
    </location>
</feature>
<gene>
    <name evidence="1" type="ORF">METZ01_LOCUS180009</name>
</gene>
<evidence type="ECO:0000313" key="1">
    <source>
        <dbReference type="EMBL" id="SVB27155.1"/>
    </source>
</evidence>
<reference evidence="1" key="1">
    <citation type="submission" date="2018-05" db="EMBL/GenBank/DDBJ databases">
        <authorList>
            <person name="Lanie J.A."/>
            <person name="Ng W.-L."/>
            <person name="Kazmierczak K.M."/>
            <person name="Andrzejewski T.M."/>
            <person name="Davidsen T.M."/>
            <person name="Wayne K.J."/>
            <person name="Tettelin H."/>
            <person name="Glass J.I."/>
            <person name="Rusch D."/>
            <person name="Podicherti R."/>
            <person name="Tsui H.-C.T."/>
            <person name="Winkler M.E."/>
        </authorList>
    </citation>
    <scope>NUCLEOTIDE SEQUENCE</scope>
</reference>
<sequence>MKLSRSLIGIFSESNCNFITADPIDFINFRSSIFLFGTR</sequence>
<organism evidence="1">
    <name type="scientific">marine metagenome</name>
    <dbReference type="NCBI Taxonomy" id="408172"/>
    <lineage>
        <taxon>unclassified sequences</taxon>
        <taxon>metagenomes</taxon>
        <taxon>ecological metagenomes</taxon>
    </lineage>
</organism>
<dbReference type="AlphaFoldDB" id="A0A382CM49"/>